<comment type="caution">
    <text evidence="5">The sequence shown here is derived from an EMBL/GenBank/DDBJ whole genome shotgun (WGS) entry which is preliminary data.</text>
</comment>
<dbReference type="OrthoDB" id="4500247at2"/>
<feature type="domain" description="Recombinase" evidence="4">
    <location>
        <begin position="1"/>
        <end position="118"/>
    </location>
</feature>
<dbReference type="InterPro" id="IPR050639">
    <property type="entry name" value="SSR_resolvase"/>
</dbReference>
<dbReference type="RefSeq" id="WP_137816201.1">
    <property type="nucleotide sequence ID" value="NZ_BJFL01000037.1"/>
</dbReference>
<feature type="compositionally biased region" description="Polar residues" evidence="3">
    <location>
        <begin position="116"/>
        <end position="131"/>
    </location>
</feature>
<evidence type="ECO:0000256" key="2">
    <source>
        <dbReference type="ARBA" id="ARBA00023172"/>
    </source>
</evidence>
<dbReference type="Pfam" id="PF07508">
    <property type="entry name" value="Recombinase"/>
    <property type="match status" value="1"/>
</dbReference>
<evidence type="ECO:0000313" key="6">
    <source>
        <dbReference type="Proteomes" id="UP000298860"/>
    </source>
</evidence>
<protein>
    <recommendedName>
        <fullName evidence="4">Recombinase domain-containing protein</fullName>
    </recommendedName>
</protein>
<accession>A0A4D4J8T4</accession>
<name>A0A4D4J8T4_9PSEU</name>
<dbReference type="InterPro" id="IPR038109">
    <property type="entry name" value="DNA_bind_recomb_sf"/>
</dbReference>
<dbReference type="PANTHER" id="PTHR30461:SF2">
    <property type="entry name" value="SERINE RECOMBINASE PINE-RELATED"/>
    <property type="match status" value="1"/>
</dbReference>
<dbReference type="InterPro" id="IPR011109">
    <property type="entry name" value="DNA_bind_recombinase_dom"/>
</dbReference>
<dbReference type="PROSITE" id="PS51737">
    <property type="entry name" value="RECOMBINASE_DNA_BIND"/>
    <property type="match status" value="1"/>
</dbReference>
<dbReference type="GO" id="GO:0000150">
    <property type="term" value="F:DNA strand exchange activity"/>
    <property type="evidence" value="ECO:0007669"/>
    <property type="project" value="InterPro"/>
</dbReference>
<keyword evidence="1" id="KW-0238">DNA-binding</keyword>
<evidence type="ECO:0000256" key="1">
    <source>
        <dbReference type="ARBA" id="ARBA00023125"/>
    </source>
</evidence>
<sequence length="131" mass="14639">MRIWSGTGSHPDEAPIIRELFERLRQGHSLRTIQRDFAARGIQNRSGRPFSSQHLRGLACNAAYAGLRVHYATPTVGPRRRPTGITNEADVTKAVWPGLVEPETFYAVQRRLVSPASGSPKQNWTPTPRKP</sequence>
<reference evidence="6" key="1">
    <citation type="submission" date="2019-04" db="EMBL/GenBank/DDBJ databases">
        <title>Draft genome sequence of Pseudonocardiaceae bacterium SL3-2-4.</title>
        <authorList>
            <person name="Ningsih F."/>
            <person name="Yokota A."/>
            <person name="Sakai Y."/>
            <person name="Nanatani K."/>
            <person name="Yabe S."/>
            <person name="Oetari A."/>
            <person name="Sjamsuridzal W."/>
        </authorList>
    </citation>
    <scope>NUCLEOTIDE SEQUENCE [LARGE SCALE GENOMIC DNA]</scope>
    <source>
        <strain evidence="6">SL3-2-4</strain>
    </source>
</reference>
<keyword evidence="2" id="KW-0233">DNA recombination</keyword>
<evidence type="ECO:0000256" key="3">
    <source>
        <dbReference type="SAM" id="MobiDB-lite"/>
    </source>
</evidence>
<dbReference type="Gene3D" id="3.90.1750.20">
    <property type="entry name" value="Putative Large Serine Recombinase, Chain B, Domain 2"/>
    <property type="match status" value="1"/>
</dbReference>
<proteinExistence type="predicted"/>
<gene>
    <name evidence="5" type="ORF">GTS_48680</name>
</gene>
<keyword evidence="6" id="KW-1185">Reference proteome</keyword>
<evidence type="ECO:0000259" key="4">
    <source>
        <dbReference type="PROSITE" id="PS51737"/>
    </source>
</evidence>
<dbReference type="PANTHER" id="PTHR30461">
    <property type="entry name" value="DNA-INVERTASE FROM LAMBDOID PROPHAGE"/>
    <property type="match status" value="1"/>
</dbReference>
<feature type="region of interest" description="Disordered" evidence="3">
    <location>
        <begin position="112"/>
        <end position="131"/>
    </location>
</feature>
<dbReference type="GO" id="GO:0003677">
    <property type="term" value="F:DNA binding"/>
    <property type="evidence" value="ECO:0007669"/>
    <property type="project" value="UniProtKB-KW"/>
</dbReference>
<dbReference type="AlphaFoldDB" id="A0A4D4J8T4"/>
<dbReference type="Proteomes" id="UP000298860">
    <property type="component" value="Unassembled WGS sequence"/>
</dbReference>
<dbReference type="EMBL" id="BJFL01000037">
    <property type="protein sequence ID" value="GDY33235.1"/>
    <property type="molecule type" value="Genomic_DNA"/>
</dbReference>
<organism evidence="5 6">
    <name type="scientific">Gandjariella thermophila</name>
    <dbReference type="NCBI Taxonomy" id="1931992"/>
    <lineage>
        <taxon>Bacteria</taxon>
        <taxon>Bacillati</taxon>
        <taxon>Actinomycetota</taxon>
        <taxon>Actinomycetes</taxon>
        <taxon>Pseudonocardiales</taxon>
        <taxon>Pseudonocardiaceae</taxon>
        <taxon>Gandjariella</taxon>
    </lineage>
</organism>
<evidence type="ECO:0000313" key="5">
    <source>
        <dbReference type="EMBL" id="GDY33235.1"/>
    </source>
</evidence>